<evidence type="ECO:0000313" key="4">
    <source>
        <dbReference type="Proteomes" id="UP001445076"/>
    </source>
</evidence>
<comment type="caution">
    <text evidence="3">The sequence shown here is derived from an EMBL/GenBank/DDBJ whole genome shotgun (WGS) entry which is preliminary data.</text>
</comment>
<evidence type="ECO:0000313" key="3">
    <source>
        <dbReference type="EMBL" id="KAK8721370.1"/>
    </source>
</evidence>
<organism evidence="3 4">
    <name type="scientific">Cherax quadricarinatus</name>
    <name type="common">Australian red claw crayfish</name>
    <dbReference type="NCBI Taxonomy" id="27406"/>
    <lineage>
        <taxon>Eukaryota</taxon>
        <taxon>Metazoa</taxon>
        <taxon>Ecdysozoa</taxon>
        <taxon>Arthropoda</taxon>
        <taxon>Crustacea</taxon>
        <taxon>Multicrustacea</taxon>
        <taxon>Malacostraca</taxon>
        <taxon>Eumalacostraca</taxon>
        <taxon>Eucarida</taxon>
        <taxon>Decapoda</taxon>
        <taxon>Pleocyemata</taxon>
        <taxon>Astacidea</taxon>
        <taxon>Parastacoidea</taxon>
        <taxon>Parastacidae</taxon>
        <taxon>Cherax</taxon>
    </lineage>
</organism>
<keyword evidence="4" id="KW-1185">Reference proteome</keyword>
<sequence length="168" mass="19869">TRSVSQPVDILNSNQTAMFFNDENPVSSSTITSESSSQEEMLEAAAVRRRQRNRDSAKNYRERQRIEMEKLETDLARTQDVNERGRRALRRMKNENQKESEKVSNLERQEESVREEGRTKKRILREKKIKKMMLRHQGELVLETLPDNDPLKSYLSDLLSRYTPVYHQ</sequence>
<reference evidence="3 4" key="1">
    <citation type="journal article" date="2024" name="BMC Genomics">
        <title>Genome assembly of redclaw crayfish (Cherax quadricarinatus) provides insights into its immune adaptation and hypoxia tolerance.</title>
        <authorList>
            <person name="Liu Z."/>
            <person name="Zheng J."/>
            <person name="Li H."/>
            <person name="Fang K."/>
            <person name="Wang S."/>
            <person name="He J."/>
            <person name="Zhou D."/>
            <person name="Weng S."/>
            <person name="Chi M."/>
            <person name="Gu Z."/>
            <person name="He J."/>
            <person name="Li F."/>
            <person name="Wang M."/>
        </authorList>
    </citation>
    <scope>NUCLEOTIDE SEQUENCE [LARGE SCALE GENOMIC DNA]</scope>
    <source>
        <strain evidence="3">ZL_2023a</strain>
    </source>
</reference>
<name>A0AAW0VXT6_CHEQU</name>
<feature type="region of interest" description="Disordered" evidence="1">
    <location>
        <begin position="20"/>
        <end position="63"/>
    </location>
</feature>
<feature type="non-terminal residue" evidence="3">
    <location>
        <position position="1"/>
    </location>
</feature>
<dbReference type="PROSITE" id="PS50217">
    <property type="entry name" value="BZIP"/>
    <property type="match status" value="1"/>
</dbReference>
<proteinExistence type="predicted"/>
<dbReference type="GO" id="GO:0003700">
    <property type="term" value="F:DNA-binding transcription factor activity"/>
    <property type="evidence" value="ECO:0007669"/>
    <property type="project" value="InterPro"/>
</dbReference>
<feature type="compositionally biased region" description="Low complexity" evidence="1">
    <location>
        <begin position="27"/>
        <end position="39"/>
    </location>
</feature>
<evidence type="ECO:0000259" key="2">
    <source>
        <dbReference type="PROSITE" id="PS50217"/>
    </source>
</evidence>
<feature type="compositionally biased region" description="Basic and acidic residues" evidence="1">
    <location>
        <begin position="53"/>
        <end position="63"/>
    </location>
</feature>
<dbReference type="PROSITE" id="PS00036">
    <property type="entry name" value="BZIP_BASIC"/>
    <property type="match status" value="1"/>
</dbReference>
<dbReference type="Pfam" id="PF07716">
    <property type="entry name" value="bZIP_2"/>
    <property type="match status" value="1"/>
</dbReference>
<dbReference type="EMBL" id="JARKIK010000103">
    <property type="protein sequence ID" value="KAK8721370.1"/>
    <property type="molecule type" value="Genomic_DNA"/>
</dbReference>
<feature type="region of interest" description="Disordered" evidence="1">
    <location>
        <begin position="90"/>
        <end position="119"/>
    </location>
</feature>
<gene>
    <name evidence="3" type="ORF">OTU49_012788</name>
</gene>
<dbReference type="Proteomes" id="UP001445076">
    <property type="component" value="Unassembled WGS sequence"/>
</dbReference>
<accession>A0AAW0VXT6</accession>
<dbReference type="CDD" id="cd14686">
    <property type="entry name" value="bZIP"/>
    <property type="match status" value="1"/>
</dbReference>
<evidence type="ECO:0000256" key="1">
    <source>
        <dbReference type="SAM" id="MobiDB-lite"/>
    </source>
</evidence>
<dbReference type="AlphaFoldDB" id="A0AAW0VXT6"/>
<protein>
    <recommendedName>
        <fullName evidence="2">BZIP domain-containing protein</fullName>
    </recommendedName>
</protein>
<feature type="compositionally biased region" description="Basic and acidic residues" evidence="1">
    <location>
        <begin position="90"/>
        <end position="118"/>
    </location>
</feature>
<dbReference type="InterPro" id="IPR004827">
    <property type="entry name" value="bZIP"/>
</dbReference>
<feature type="domain" description="BZIP" evidence="2">
    <location>
        <begin position="43"/>
        <end position="106"/>
    </location>
</feature>